<dbReference type="SUPFAM" id="SSF54862">
    <property type="entry name" value="4Fe-4S ferredoxins"/>
    <property type="match status" value="1"/>
</dbReference>
<dbReference type="RefSeq" id="WP_073031706.1">
    <property type="nucleotide sequence ID" value="NZ_FQXJ01000018.1"/>
</dbReference>
<sequence>MSQHAMLVDESRCIECKSCTVACKQENGLQTGDWWLRVWRREQLKDHLVRSYNTQSCRHCADPVCQFVCPVGAIQRGEDGIVIQDHENCLGCHVCVSACPHSGMKIMTNGKVGKCTLCSHRLERINEPACVTVCPVNSRVYGEREELLREANKRVAELRAKGMRVNLEGADKDQTAVMYLLVDM</sequence>
<accession>A0A1M6B3L4</accession>
<dbReference type="Pfam" id="PF13247">
    <property type="entry name" value="Fer4_11"/>
    <property type="match status" value="1"/>
</dbReference>
<dbReference type="PROSITE" id="PS00198">
    <property type="entry name" value="4FE4S_FER_1"/>
    <property type="match status" value="1"/>
</dbReference>
<evidence type="ECO:0000256" key="4">
    <source>
        <dbReference type="ARBA" id="ARBA00023014"/>
    </source>
</evidence>
<feature type="coiled-coil region" evidence="5">
    <location>
        <begin position="141"/>
        <end position="168"/>
    </location>
</feature>
<dbReference type="GO" id="GO:0046872">
    <property type="term" value="F:metal ion binding"/>
    <property type="evidence" value="ECO:0007669"/>
    <property type="project" value="UniProtKB-KW"/>
</dbReference>
<dbReference type="PANTHER" id="PTHR43177">
    <property type="entry name" value="PROTEIN NRFC"/>
    <property type="match status" value="1"/>
</dbReference>
<dbReference type="InterPro" id="IPR017896">
    <property type="entry name" value="4Fe4S_Fe-S-bd"/>
</dbReference>
<evidence type="ECO:0000259" key="6">
    <source>
        <dbReference type="PROSITE" id="PS51379"/>
    </source>
</evidence>
<reference evidence="8" key="1">
    <citation type="submission" date="2016-11" db="EMBL/GenBank/DDBJ databases">
        <authorList>
            <person name="Varghese N."/>
            <person name="Submissions S."/>
        </authorList>
    </citation>
    <scope>NUCLEOTIDE SEQUENCE [LARGE SCALE GENOMIC DNA]</scope>
    <source>
        <strain evidence="8">DSM 15449</strain>
    </source>
</reference>
<organism evidence="7 8">
    <name type="scientific">Desulfosporosinus lacus DSM 15449</name>
    <dbReference type="NCBI Taxonomy" id="1121420"/>
    <lineage>
        <taxon>Bacteria</taxon>
        <taxon>Bacillati</taxon>
        <taxon>Bacillota</taxon>
        <taxon>Clostridia</taxon>
        <taxon>Eubacteriales</taxon>
        <taxon>Desulfitobacteriaceae</taxon>
        <taxon>Desulfosporosinus</taxon>
    </lineage>
</organism>
<feature type="domain" description="4Fe-4S ferredoxin-type" evidence="6">
    <location>
        <begin position="48"/>
        <end position="79"/>
    </location>
</feature>
<dbReference type="OrthoDB" id="9810688at2"/>
<evidence type="ECO:0000256" key="1">
    <source>
        <dbReference type="ARBA" id="ARBA00022485"/>
    </source>
</evidence>
<dbReference type="GO" id="GO:0051539">
    <property type="term" value="F:4 iron, 4 sulfur cluster binding"/>
    <property type="evidence" value="ECO:0007669"/>
    <property type="project" value="UniProtKB-KW"/>
</dbReference>
<evidence type="ECO:0000313" key="7">
    <source>
        <dbReference type="EMBL" id="SHI43331.1"/>
    </source>
</evidence>
<feature type="domain" description="4Fe-4S ferredoxin-type" evidence="6">
    <location>
        <begin position="4"/>
        <end position="34"/>
    </location>
</feature>
<keyword evidence="2" id="KW-0479">Metal-binding</keyword>
<dbReference type="InterPro" id="IPR017900">
    <property type="entry name" value="4Fe4S_Fe_S_CS"/>
</dbReference>
<keyword evidence="3" id="KW-0408">Iron</keyword>
<evidence type="ECO:0000256" key="3">
    <source>
        <dbReference type="ARBA" id="ARBA00023004"/>
    </source>
</evidence>
<evidence type="ECO:0000256" key="5">
    <source>
        <dbReference type="SAM" id="Coils"/>
    </source>
</evidence>
<dbReference type="STRING" id="1121420.SAMN02746098_04064"/>
<dbReference type="PANTHER" id="PTHR43177:SF3">
    <property type="entry name" value="PROTEIN NRFC HOMOLOG"/>
    <property type="match status" value="1"/>
</dbReference>
<keyword evidence="5" id="KW-0175">Coiled coil</keyword>
<proteinExistence type="predicted"/>
<keyword evidence="4" id="KW-0411">Iron-sulfur</keyword>
<dbReference type="PROSITE" id="PS51379">
    <property type="entry name" value="4FE4S_FER_2"/>
    <property type="match status" value="3"/>
</dbReference>
<dbReference type="Proteomes" id="UP000183954">
    <property type="component" value="Unassembled WGS sequence"/>
</dbReference>
<gene>
    <name evidence="7" type="ORF">SAMN02746098_04064</name>
</gene>
<dbReference type="EMBL" id="FQXJ01000018">
    <property type="protein sequence ID" value="SHI43331.1"/>
    <property type="molecule type" value="Genomic_DNA"/>
</dbReference>
<protein>
    <submittedName>
        <fullName evidence="7">Fe-S-cluster-containing dehydrogenase component</fullName>
    </submittedName>
</protein>
<dbReference type="AlphaFoldDB" id="A0A1M6B3L4"/>
<dbReference type="InterPro" id="IPR050954">
    <property type="entry name" value="ET_IronSulfur_Cluster-Binding"/>
</dbReference>
<name>A0A1M6B3L4_9FIRM</name>
<keyword evidence="1" id="KW-0004">4Fe-4S</keyword>
<dbReference type="Pfam" id="PF12800">
    <property type="entry name" value="Fer4_4"/>
    <property type="match status" value="1"/>
</dbReference>
<evidence type="ECO:0000256" key="2">
    <source>
        <dbReference type="ARBA" id="ARBA00022723"/>
    </source>
</evidence>
<evidence type="ECO:0000313" key="8">
    <source>
        <dbReference type="Proteomes" id="UP000183954"/>
    </source>
</evidence>
<keyword evidence="8" id="KW-1185">Reference proteome</keyword>
<feature type="domain" description="4Fe-4S ferredoxin-type" evidence="6">
    <location>
        <begin position="80"/>
        <end position="109"/>
    </location>
</feature>
<dbReference type="Gene3D" id="3.30.70.20">
    <property type="match status" value="2"/>
</dbReference>